<evidence type="ECO:0000256" key="1">
    <source>
        <dbReference type="ARBA" id="ARBA00022527"/>
    </source>
</evidence>
<evidence type="ECO:0000256" key="6">
    <source>
        <dbReference type="PIRSR" id="PIRSR630616-1"/>
    </source>
</evidence>
<dbReference type="SMART" id="SM00563">
    <property type="entry name" value="PlsC"/>
    <property type="match status" value="1"/>
</dbReference>
<comment type="caution">
    <text evidence="12">The sequence shown here is derived from an EMBL/GenBank/DDBJ whole genome shotgun (WGS) entry which is preliminary data.</text>
</comment>
<proteinExistence type="predicted"/>
<dbReference type="InterPro" id="IPR015943">
    <property type="entry name" value="WD40/YVTN_repeat-like_dom_sf"/>
</dbReference>
<accession>A0A7J6LDP9</accession>
<dbReference type="Pfam" id="PF00069">
    <property type="entry name" value="Pkinase"/>
    <property type="match status" value="1"/>
</dbReference>
<dbReference type="Proteomes" id="UP000570595">
    <property type="component" value="Unassembled WGS sequence"/>
</dbReference>
<feature type="transmembrane region" description="Helical" evidence="10">
    <location>
        <begin position="879"/>
        <end position="899"/>
    </location>
</feature>
<feature type="compositionally biased region" description="Polar residues" evidence="9">
    <location>
        <begin position="1146"/>
        <end position="1166"/>
    </location>
</feature>
<dbReference type="SUPFAM" id="SSF56112">
    <property type="entry name" value="Protein kinase-like (PK-like)"/>
    <property type="match status" value="1"/>
</dbReference>
<dbReference type="SMART" id="SM00220">
    <property type="entry name" value="S_TKc"/>
    <property type="match status" value="1"/>
</dbReference>
<evidence type="ECO:0000256" key="5">
    <source>
        <dbReference type="ARBA" id="ARBA00022840"/>
    </source>
</evidence>
<dbReference type="InterPro" id="IPR036322">
    <property type="entry name" value="WD40_repeat_dom_sf"/>
</dbReference>
<organism evidence="12 13">
    <name type="scientific">Perkinsus olseni</name>
    <name type="common">Perkinsus atlanticus</name>
    <dbReference type="NCBI Taxonomy" id="32597"/>
    <lineage>
        <taxon>Eukaryota</taxon>
        <taxon>Sar</taxon>
        <taxon>Alveolata</taxon>
        <taxon>Perkinsozoa</taxon>
        <taxon>Perkinsea</taxon>
        <taxon>Perkinsida</taxon>
        <taxon>Perkinsidae</taxon>
        <taxon>Perkinsus</taxon>
    </lineage>
</organism>
<dbReference type="InterPro" id="IPR011009">
    <property type="entry name" value="Kinase-like_dom_sf"/>
</dbReference>
<dbReference type="InterPro" id="IPR030616">
    <property type="entry name" value="Aur-like"/>
</dbReference>
<evidence type="ECO:0000256" key="4">
    <source>
        <dbReference type="ARBA" id="ARBA00022777"/>
    </source>
</evidence>
<dbReference type="InterPro" id="IPR002123">
    <property type="entry name" value="Plipid/glycerol_acylTrfase"/>
</dbReference>
<feature type="binding site" evidence="7">
    <location>
        <position position="50"/>
    </location>
    <ligand>
        <name>ATP</name>
        <dbReference type="ChEBI" id="CHEBI:30616"/>
    </ligand>
</feature>
<gene>
    <name evidence="12" type="primary">UHMK1_3</name>
    <name evidence="12" type="ORF">FOZ61_006307</name>
</gene>
<dbReference type="OrthoDB" id="1738954at2759"/>
<dbReference type="GO" id="GO:0005524">
    <property type="term" value="F:ATP binding"/>
    <property type="evidence" value="ECO:0007669"/>
    <property type="project" value="UniProtKB-KW"/>
</dbReference>
<dbReference type="SMART" id="SM00320">
    <property type="entry name" value="WD40"/>
    <property type="match status" value="2"/>
</dbReference>
<dbReference type="EMBL" id="JABAHT010000358">
    <property type="protein sequence ID" value="KAF4657367.1"/>
    <property type="molecule type" value="Genomic_DNA"/>
</dbReference>
<evidence type="ECO:0000313" key="12">
    <source>
        <dbReference type="EMBL" id="KAF4657367.1"/>
    </source>
</evidence>
<keyword evidence="3 7" id="KW-0547">Nucleotide-binding</keyword>
<dbReference type="GO" id="GO:0004674">
    <property type="term" value="F:protein serine/threonine kinase activity"/>
    <property type="evidence" value="ECO:0007669"/>
    <property type="project" value="UniProtKB-KW"/>
</dbReference>
<dbReference type="GO" id="GO:0016746">
    <property type="term" value="F:acyltransferase activity"/>
    <property type="evidence" value="ECO:0007669"/>
    <property type="project" value="InterPro"/>
</dbReference>
<keyword evidence="5 7" id="KW-0067">ATP-binding</keyword>
<evidence type="ECO:0000256" key="3">
    <source>
        <dbReference type="ARBA" id="ARBA00022741"/>
    </source>
</evidence>
<feature type="transmembrane region" description="Helical" evidence="10">
    <location>
        <begin position="1247"/>
        <end position="1271"/>
    </location>
</feature>
<sequence length="1369" mass="152704">MCRRKQSALEGTKGLSQRYDETGEVIYGQGFTCVVTLAKDRRTDKEVAVKAILKSKLYSEAELERARAEVSWHSQLSHPYILPVLETEETDKSLVLITPYAPMGDLYHLTKCATLPERAVRNCVSQLVSAIDYLHRKGLVHGDIKPHNVLVYERKDRLIIQLCDFGFTEPVREDTRKITFTSLRGTSGYFAPEQLAKRNYDGLVDMFALGITAFTMLCGYEPFYPLNVFHEPIEFHDECWSGISDHAKDFIMRCLKLDPVQRLSADEAIRHPWLDLTTPLPDGIGADLDLDFWHPAEAAAEGIDLNLMDWQVAPSPRTKARRALNNLCSHLVAFVWTEDTYRSIVCTGMADCGGGENPMKRHRLPLVDGHHWREKCRNVLTNAPTRLIGRIPPGVHGDEVLCVALHATKGCTMLATVCRDKHLRLFSLFVSPNDESLQSQLMWSHQFEEVPCRVSLSEDACYLLLCTEARHGSIWDERSKTYCFRVHLTSLKASPELVCERNNAPFDLGAQWIGGTSPGGHRLFVCGERVALAAADPYQSLCVWAVPKSDEAPEAVPRVTIRLDLANSGMAHLMKVFTAEDGTCRLALSCSSGHASSSADHLRIVAFDTRITRKNRIVRIVEVPADGDVVKSCGGGAIVGLEWISAHRIAVHVRDHACDSTLRKLRVKILSHRQDVGWCVEADLPGGNAYSKRASPYYLFLSSSICGQFLAAGCEAGNVFLYYTDPADPPALIRTLPRAHSEVVSGLAWASTSLLADRKTILLASACDDASLSLEDSATVSGKDHGLGAHLDSFVFDEPPVVLMMMSSPASVRGVDIAWRHPSRRNRPRRFRGILTCLLASIVAISYTIFLLPLAWPLLPLPTTRIRELYRRWIMTVQLLYFGFIGGLVELFCGIRLVITGSEELRDGYLERPLVISNMSNGLDALSMICLCLRLRRLSTLKFIVDDSWRRVPIIGWAMQMMLFPFVHVDEADQSSQRKDRSSLRHHIEYLAAFNDNEGITLAVYPEAYVDRDEDGDDEQRGTSSISNGLRYTSRPWSALLTTAIDALRTFSAIDCCLDVTTGTVDFQPFERATLGSMWRGRFPREVVGRSSSSSTAPAAAAVLVFYVRREHVREWIADRFECKEDMLQRFYSPLQVLLTSPPPQEQQSSTNDEQQPSRVESSSSLMDGWDGEEAVSITSNTSSVVDQLDPAMWFSEGPGDPPLEEVLSKEMKFVQYAYTSYMLCFVVALIVHLLIGVLVFRVPTFVLWTVLTICATYAFVTFSVGGFDILELEVWPRKRNVVLPSDGPLSYGNYVGAQSVGRKEEYAGLGRGGYDPPSTTWGNASGNKITSPLSIFSVGNPPTGSRAFRKDSIVGPRMEHRRSQSRHF</sequence>
<feature type="domain" description="Protein kinase" evidence="11">
    <location>
        <begin position="21"/>
        <end position="274"/>
    </location>
</feature>
<feature type="transmembrane region" description="Helical" evidence="10">
    <location>
        <begin position="1219"/>
        <end position="1241"/>
    </location>
</feature>
<keyword evidence="10" id="KW-0472">Membrane</keyword>
<protein>
    <submittedName>
        <fullName evidence="12">Serine/threonine-protein kinase Kist</fullName>
    </submittedName>
</protein>
<evidence type="ECO:0000256" key="8">
    <source>
        <dbReference type="PIRSR" id="PIRSR630616-3"/>
    </source>
</evidence>
<keyword evidence="4 12" id="KW-0418">Kinase</keyword>
<evidence type="ECO:0000256" key="7">
    <source>
        <dbReference type="PIRSR" id="PIRSR630616-2"/>
    </source>
</evidence>
<reference evidence="12 13" key="1">
    <citation type="submission" date="2020-04" db="EMBL/GenBank/DDBJ databases">
        <title>Perkinsus olseni comparative genomics.</title>
        <authorList>
            <person name="Bogema D.R."/>
        </authorList>
    </citation>
    <scope>NUCLEOTIDE SEQUENCE [LARGE SCALE GENOMIC DNA]</scope>
    <source>
        <strain evidence="12">ATCC PRA-179</strain>
    </source>
</reference>
<keyword evidence="10" id="KW-0812">Transmembrane</keyword>
<evidence type="ECO:0000259" key="11">
    <source>
        <dbReference type="PROSITE" id="PS50011"/>
    </source>
</evidence>
<dbReference type="PROSITE" id="PS50011">
    <property type="entry name" value="PROTEIN_KINASE_DOM"/>
    <property type="match status" value="1"/>
</dbReference>
<feature type="cross-link" description="Glycyl lysine isopeptide (Lys-Gly) (interchain with G-Cter in SUMO2)" evidence="8">
    <location>
        <position position="145"/>
    </location>
</feature>
<evidence type="ECO:0000256" key="2">
    <source>
        <dbReference type="ARBA" id="ARBA00022679"/>
    </source>
</evidence>
<dbReference type="PROSITE" id="PS00108">
    <property type="entry name" value="PROTEIN_KINASE_ST"/>
    <property type="match status" value="1"/>
</dbReference>
<keyword evidence="1" id="KW-0723">Serine/threonine-protein kinase</keyword>
<dbReference type="InterPro" id="IPR008271">
    <property type="entry name" value="Ser/Thr_kinase_AS"/>
</dbReference>
<dbReference type="PANTHER" id="PTHR24350">
    <property type="entry name" value="SERINE/THREONINE-PROTEIN KINASE IAL-RELATED"/>
    <property type="match status" value="1"/>
</dbReference>
<keyword evidence="2" id="KW-0808">Transferase</keyword>
<feature type="region of interest" description="Disordered" evidence="9">
    <location>
        <begin position="1141"/>
        <end position="1167"/>
    </location>
</feature>
<dbReference type="Gene3D" id="1.10.510.10">
    <property type="entry name" value="Transferase(Phosphotransferase) domain 1"/>
    <property type="match status" value="1"/>
</dbReference>
<dbReference type="SUPFAM" id="SSF50978">
    <property type="entry name" value="WD40 repeat-like"/>
    <property type="match status" value="1"/>
</dbReference>
<evidence type="ECO:0000313" key="13">
    <source>
        <dbReference type="Proteomes" id="UP000570595"/>
    </source>
</evidence>
<name>A0A7J6LDP9_PEROL</name>
<evidence type="ECO:0000256" key="10">
    <source>
        <dbReference type="SAM" id="Phobius"/>
    </source>
</evidence>
<keyword evidence="10" id="KW-1133">Transmembrane helix</keyword>
<dbReference type="InterPro" id="IPR001680">
    <property type="entry name" value="WD40_rpt"/>
</dbReference>
<feature type="binding site" evidence="7">
    <location>
        <position position="164"/>
    </location>
    <ligand>
        <name>ATP</name>
        <dbReference type="ChEBI" id="CHEBI:30616"/>
    </ligand>
</feature>
<dbReference type="Gene3D" id="2.130.10.10">
    <property type="entry name" value="YVTN repeat-like/Quinoprotein amine dehydrogenase"/>
    <property type="match status" value="2"/>
</dbReference>
<evidence type="ECO:0000256" key="9">
    <source>
        <dbReference type="SAM" id="MobiDB-lite"/>
    </source>
</evidence>
<feature type="transmembrane region" description="Helical" evidence="10">
    <location>
        <begin position="834"/>
        <end position="859"/>
    </location>
</feature>
<dbReference type="InterPro" id="IPR000719">
    <property type="entry name" value="Prot_kinase_dom"/>
</dbReference>
<feature type="active site" description="Proton acceptor" evidence="6">
    <location>
        <position position="143"/>
    </location>
</feature>